<organism evidence="1 2">
    <name type="scientific">Paramuricea clavata</name>
    <name type="common">Red gorgonian</name>
    <name type="synonym">Violescent sea-whip</name>
    <dbReference type="NCBI Taxonomy" id="317549"/>
    <lineage>
        <taxon>Eukaryota</taxon>
        <taxon>Metazoa</taxon>
        <taxon>Cnidaria</taxon>
        <taxon>Anthozoa</taxon>
        <taxon>Octocorallia</taxon>
        <taxon>Malacalcyonacea</taxon>
        <taxon>Plexauridae</taxon>
        <taxon>Paramuricea</taxon>
    </lineage>
</organism>
<evidence type="ECO:0000313" key="2">
    <source>
        <dbReference type="Proteomes" id="UP001152795"/>
    </source>
</evidence>
<dbReference type="Proteomes" id="UP001152795">
    <property type="component" value="Unassembled WGS sequence"/>
</dbReference>
<dbReference type="AlphaFoldDB" id="A0A7D9D9R5"/>
<dbReference type="OrthoDB" id="10054888at2759"/>
<comment type="caution">
    <text evidence="1">The sequence shown here is derived from an EMBL/GenBank/DDBJ whole genome shotgun (WGS) entry which is preliminary data.</text>
</comment>
<sequence>MEVCRPASLRQTYQPRAIVPFCRLQLEFPLMEKQCFFNWKYDCGDKGDLAKAGPDHIRTIVKFSKEYSDNIHVDLVDRLGRNPELTIECHRSCVSTYTSQQHLNRYKKRSCPSVSASQPSKRQCCSDVSVFSFKENCLFCGDWCEIEKDKKHPDQWKRAVLCRTTYAGPHKKSFKESVLEVCTQRNDDIANQVRVCIEGALCDLHAADAWYHVNCMTSFMSHNSISAAKNVSKENKNTDPAFDQIIDEMSKDRSRLWNSVELYNQYQLFGGKALLRRSLLVKIRDHFLDDIAILAWIVKSCGV</sequence>
<reference evidence="1" key="1">
    <citation type="submission" date="2020-04" db="EMBL/GenBank/DDBJ databases">
        <authorList>
            <person name="Alioto T."/>
            <person name="Alioto T."/>
            <person name="Gomez Garrido J."/>
        </authorList>
    </citation>
    <scope>NUCLEOTIDE SEQUENCE</scope>
    <source>
        <strain evidence="1">A484AB</strain>
    </source>
</reference>
<dbReference type="EMBL" id="CACRXK020000251">
    <property type="protein sequence ID" value="CAB3980022.1"/>
    <property type="molecule type" value="Genomic_DNA"/>
</dbReference>
<name>A0A7D9D9R5_PARCT</name>
<proteinExistence type="predicted"/>
<gene>
    <name evidence="1" type="ORF">PACLA_8A077429</name>
</gene>
<accession>A0A7D9D9R5</accession>
<evidence type="ECO:0000313" key="1">
    <source>
        <dbReference type="EMBL" id="CAB3980022.1"/>
    </source>
</evidence>
<keyword evidence="2" id="KW-1185">Reference proteome</keyword>
<protein>
    <submittedName>
        <fullName evidence="1">Uncharacterized protein</fullName>
    </submittedName>
</protein>